<dbReference type="InterPro" id="IPR035907">
    <property type="entry name" value="Hppk_sf"/>
</dbReference>
<comment type="similarity">
    <text evidence="2">Belongs to the HPPK family.</text>
</comment>
<dbReference type="InterPro" id="IPR000550">
    <property type="entry name" value="Hppk"/>
</dbReference>
<dbReference type="GO" id="GO:0003848">
    <property type="term" value="F:2-amino-4-hydroxy-6-hydroxymethyldihydropteridine diphosphokinase activity"/>
    <property type="evidence" value="ECO:0007669"/>
    <property type="project" value="UniProtKB-EC"/>
</dbReference>
<reference evidence="14 15" key="1">
    <citation type="submission" date="2019-07" db="EMBL/GenBank/DDBJ databases">
        <title>Genome sequencing for Ferrovibrio sp. K5.</title>
        <authorList>
            <person name="Park S.-J."/>
        </authorList>
    </citation>
    <scope>NUCLEOTIDE SEQUENCE [LARGE SCALE GENOMIC DNA]</scope>
    <source>
        <strain evidence="14 15">K5</strain>
    </source>
</reference>
<keyword evidence="7 14" id="KW-0418">Kinase</keyword>
<evidence type="ECO:0000313" key="14">
    <source>
        <dbReference type="EMBL" id="QDO98868.1"/>
    </source>
</evidence>
<evidence type="ECO:0000256" key="2">
    <source>
        <dbReference type="ARBA" id="ARBA00005810"/>
    </source>
</evidence>
<dbReference type="UniPathway" id="UPA00077">
    <property type="reaction ID" value="UER00155"/>
</dbReference>
<keyword evidence="6" id="KW-0547">Nucleotide-binding</keyword>
<evidence type="ECO:0000256" key="8">
    <source>
        <dbReference type="ARBA" id="ARBA00022840"/>
    </source>
</evidence>
<dbReference type="AlphaFoldDB" id="A0A516H4Z9"/>
<dbReference type="PANTHER" id="PTHR43071">
    <property type="entry name" value="2-AMINO-4-HYDROXY-6-HYDROXYMETHYLDIHYDROPTERIDINE PYROPHOSPHOKINASE"/>
    <property type="match status" value="1"/>
</dbReference>
<evidence type="ECO:0000256" key="9">
    <source>
        <dbReference type="ARBA" id="ARBA00022909"/>
    </source>
</evidence>
<name>A0A516H4Z9_9PROT</name>
<evidence type="ECO:0000256" key="12">
    <source>
        <dbReference type="ARBA" id="ARBA00033413"/>
    </source>
</evidence>
<dbReference type="Gene3D" id="3.30.70.560">
    <property type="entry name" value="7,8-Dihydro-6-hydroxymethylpterin-pyrophosphokinase HPPK"/>
    <property type="match status" value="1"/>
</dbReference>
<keyword evidence="5 14" id="KW-0808">Transferase</keyword>
<evidence type="ECO:0000259" key="13">
    <source>
        <dbReference type="Pfam" id="PF01288"/>
    </source>
</evidence>
<protein>
    <recommendedName>
        <fullName evidence="4">2-amino-4-hydroxy-6-hydroxymethyldihydropteridine pyrophosphokinase</fullName>
        <ecNumber evidence="3">2.7.6.3</ecNumber>
    </recommendedName>
    <alternativeName>
        <fullName evidence="11">6-hydroxymethyl-7,8-dihydropterin pyrophosphokinase</fullName>
    </alternativeName>
    <alternativeName>
        <fullName evidence="12">7,8-dihydro-6-hydroxymethylpterin-pyrophosphokinase</fullName>
    </alternativeName>
</protein>
<sequence>MASGNAVTKTGGIFVALGANLPSAEHGSPHATLEAALSLLAKEGIAILQRSSWWQSGPQPASEQPDFINGVIEIETVLSPVDLLAALHRIESSCGRVRQQRWEARVLDLDLIDYRGQQQTGGQGSDLVLPHPRLADRWFVLLPLQEIVPDWRHPLSGAALPDLIAAAHPIRINKL</sequence>
<evidence type="ECO:0000313" key="15">
    <source>
        <dbReference type="Proteomes" id="UP000317496"/>
    </source>
</evidence>
<gene>
    <name evidence="14" type="primary">folK</name>
    <name evidence="14" type="ORF">FNB15_17045</name>
</gene>
<dbReference type="OrthoDB" id="9808041at2"/>
<keyword evidence="8" id="KW-0067">ATP-binding</keyword>
<accession>A0A516H4Z9</accession>
<dbReference type="NCBIfam" id="TIGR01498">
    <property type="entry name" value="folK"/>
    <property type="match status" value="1"/>
</dbReference>
<evidence type="ECO:0000256" key="1">
    <source>
        <dbReference type="ARBA" id="ARBA00005051"/>
    </source>
</evidence>
<dbReference type="CDD" id="cd00483">
    <property type="entry name" value="HPPK"/>
    <property type="match status" value="1"/>
</dbReference>
<evidence type="ECO:0000256" key="11">
    <source>
        <dbReference type="ARBA" id="ARBA00029766"/>
    </source>
</evidence>
<evidence type="ECO:0000256" key="6">
    <source>
        <dbReference type="ARBA" id="ARBA00022741"/>
    </source>
</evidence>
<dbReference type="RefSeq" id="WP_144257865.1">
    <property type="nucleotide sequence ID" value="NZ_CP041636.1"/>
</dbReference>
<dbReference type="PANTHER" id="PTHR43071:SF1">
    <property type="entry name" value="2-AMINO-4-HYDROXY-6-HYDROXYMETHYLDIHYDROPTERIDINE PYROPHOSPHOKINASE"/>
    <property type="match status" value="1"/>
</dbReference>
<dbReference type="GO" id="GO:0005524">
    <property type="term" value="F:ATP binding"/>
    <property type="evidence" value="ECO:0007669"/>
    <property type="project" value="UniProtKB-KW"/>
</dbReference>
<dbReference type="EMBL" id="CP041636">
    <property type="protein sequence ID" value="QDO98868.1"/>
    <property type="molecule type" value="Genomic_DNA"/>
</dbReference>
<dbReference type="Proteomes" id="UP000317496">
    <property type="component" value="Chromosome"/>
</dbReference>
<keyword evidence="15" id="KW-1185">Reference proteome</keyword>
<comment type="function">
    <text evidence="10">Catalyzes the transfer of pyrophosphate from adenosine triphosphate (ATP) to 6-hydroxymethyl-7,8-dihydropterin, an enzymatic step in folate biosynthesis pathway.</text>
</comment>
<feature type="domain" description="7,8-dihydro-6-hydroxymethylpterin-pyrophosphokinase" evidence="13">
    <location>
        <begin position="14"/>
        <end position="149"/>
    </location>
</feature>
<dbReference type="Pfam" id="PF01288">
    <property type="entry name" value="HPPK"/>
    <property type="match status" value="1"/>
</dbReference>
<dbReference type="KEGG" id="fer:FNB15_17045"/>
<dbReference type="EC" id="2.7.6.3" evidence="3"/>
<evidence type="ECO:0000256" key="3">
    <source>
        <dbReference type="ARBA" id="ARBA00013253"/>
    </source>
</evidence>
<organism evidence="14 15">
    <name type="scientific">Ferrovibrio terrae</name>
    <dbReference type="NCBI Taxonomy" id="2594003"/>
    <lineage>
        <taxon>Bacteria</taxon>
        <taxon>Pseudomonadati</taxon>
        <taxon>Pseudomonadota</taxon>
        <taxon>Alphaproteobacteria</taxon>
        <taxon>Rhodospirillales</taxon>
        <taxon>Rhodospirillaceae</taxon>
        <taxon>Ferrovibrio</taxon>
    </lineage>
</organism>
<dbReference type="SUPFAM" id="SSF55083">
    <property type="entry name" value="6-hydroxymethyl-7,8-dihydropterin pyrophosphokinase, HPPK"/>
    <property type="match status" value="1"/>
</dbReference>
<dbReference type="GO" id="GO:0016301">
    <property type="term" value="F:kinase activity"/>
    <property type="evidence" value="ECO:0007669"/>
    <property type="project" value="UniProtKB-KW"/>
</dbReference>
<evidence type="ECO:0000256" key="4">
    <source>
        <dbReference type="ARBA" id="ARBA00016218"/>
    </source>
</evidence>
<dbReference type="GO" id="GO:0046656">
    <property type="term" value="P:folic acid biosynthetic process"/>
    <property type="evidence" value="ECO:0007669"/>
    <property type="project" value="UniProtKB-KW"/>
</dbReference>
<proteinExistence type="inferred from homology"/>
<dbReference type="GO" id="GO:0046654">
    <property type="term" value="P:tetrahydrofolate biosynthetic process"/>
    <property type="evidence" value="ECO:0007669"/>
    <property type="project" value="UniProtKB-UniPathway"/>
</dbReference>
<evidence type="ECO:0000256" key="7">
    <source>
        <dbReference type="ARBA" id="ARBA00022777"/>
    </source>
</evidence>
<evidence type="ECO:0000256" key="10">
    <source>
        <dbReference type="ARBA" id="ARBA00029409"/>
    </source>
</evidence>
<evidence type="ECO:0000256" key="5">
    <source>
        <dbReference type="ARBA" id="ARBA00022679"/>
    </source>
</evidence>
<keyword evidence="9" id="KW-0289">Folate biosynthesis</keyword>
<comment type="pathway">
    <text evidence="1">Cofactor biosynthesis; tetrahydrofolate biosynthesis; 2-amino-4-hydroxy-6-hydroxymethyl-7,8-dihydropteridine diphosphate from 7,8-dihydroneopterin triphosphate: step 4/4.</text>
</comment>